<gene>
    <name evidence="1" type="ORF">TTHERM_000222208</name>
</gene>
<dbReference type="RefSeq" id="XP_012652704.1">
    <property type="nucleotide sequence ID" value="XM_012797250.1"/>
</dbReference>
<dbReference type="SUPFAM" id="SSF51126">
    <property type="entry name" value="Pectin lyase-like"/>
    <property type="match status" value="1"/>
</dbReference>
<dbReference type="GeneID" id="24437877"/>
<dbReference type="AlphaFoldDB" id="W7XDI2"/>
<protein>
    <submittedName>
        <fullName evidence="1">Transmembrane protein, putative</fullName>
    </submittedName>
</protein>
<dbReference type="InParanoid" id="W7XDI2"/>
<reference evidence="2" key="1">
    <citation type="journal article" date="2006" name="PLoS Biol.">
        <title>Macronuclear genome sequence of the ciliate Tetrahymena thermophila, a model eukaryote.</title>
        <authorList>
            <person name="Eisen J.A."/>
            <person name="Coyne R.S."/>
            <person name="Wu M."/>
            <person name="Wu D."/>
            <person name="Thiagarajan M."/>
            <person name="Wortman J.R."/>
            <person name="Badger J.H."/>
            <person name="Ren Q."/>
            <person name="Amedeo P."/>
            <person name="Jones K.M."/>
            <person name="Tallon L.J."/>
            <person name="Delcher A.L."/>
            <person name="Salzberg S.L."/>
            <person name="Silva J.C."/>
            <person name="Haas B.J."/>
            <person name="Majoros W.H."/>
            <person name="Farzad M."/>
            <person name="Carlton J.M."/>
            <person name="Smith R.K. Jr."/>
            <person name="Garg J."/>
            <person name="Pearlman R.E."/>
            <person name="Karrer K.M."/>
            <person name="Sun L."/>
            <person name="Manning G."/>
            <person name="Elde N.C."/>
            <person name="Turkewitz A.P."/>
            <person name="Asai D.J."/>
            <person name="Wilkes D.E."/>
            <person name="Wang Y."/>
            <person name="Cai H."/>
            <person name="Collins K."/>
            <person name="Stewart B.A."/>
            <person name="Lee S.R."/>
            <person name="Wilamowska K."/>
            <person name="Weinberg Z."/>
            <person name="Ruzzo W.L."/>
            <person name="Wloga D."/>
            <person name="Gaertig J."/>
            <person name="Frankel J."/>
            <person name="Tsao C.-C."/>
            <person name="Gorovsky M.A."/>
            <person name="Keeling P.J."/>
            <person name="Waller R.F."/>
            <person name="Patron N.J."/>
            <person name="Cherry J.M."/>
            <person name="Stover N.A."/>
            <person name="Krieger C.J."/>
            <person name="del Toro C."/>
            <person name="Ryder H.F."/>
            <person name="Williamson S.C."/>
            <person name="Barbeau R.A."/>
            <person name="Hamilton E.P."/>
            <person name="Orias E."/>
        </authorList>
    </citation>
    <scope>NUCLEOTIDE SEQUENCE [LARGE SCALE GENOMIC DNA]</scope>
    <source>
        <strain evidence="2">SB210</strain>
    </source>
</reference>
<organism evidence="1 2">
    <name type="scientific">Tetrahymena thermophila (strain SB210)</name>
    <dbReference type="NCBI Taxonomy" id="312017"/>
    <lineage>
        <taxon>Eukaryota</taxon>
        <taxon>Sar</taxon>
        <taxon>Alveolata</taxon>
        <taxon>Ciliophora</taxon>
        <taxon>Intramacronucleata</taxon>
        <taxon>Oligohymenophorea</taxon>
        <taxon>Hymenostomatida</taxon>
        <taxon>Tetrahymenina</taxon>
        <taxon>Tetrahymenidae</taxon>
        <taxon>Tetrahymena</taxon>
    </lineage>
</organism>
<dbReference type="EMBL" id="GG662718">
    <property type="protein sequence ID" value="EWS74703.1"/>
    <property type="molecule type" value="Genomic_DNA"/>
</dbReference>
<proteinExistence type="predicted"/>
<dbReference type="InterPro" id="IPR011050">
    <property type="entry name" value="Pectin_lyase_fold/virulence"/>
</dbReference>
<evidence type="ECO:0000313" key="2">
    <source>
        <dbReference type="Proteomes" id="UP000009168"/>
    </source>
</evidence>
<evidence type="ECO:0000313" key="1">
    <source>
        <dbReference type="EMBL" id="EWS74703.1"/>
    </source>
</evidence>
<sequence>MTNFQFKAQVKNDKDQFQIDFNNNYYGLLYAENLTQIVIEETQLKNAFAINQGGCLYLSNKYDQLKQTFITLRNSYFYNFYSTYFGGCIYGGQIALIENAEFKYCSSYVGGALYISNQSDQDELNKITFEENKAELYGHNYSFYIQDIFVTKVYEYNPQNELYSRSLVQNK</sequence>
<keyword evidence="2" id="KW-1185">Reference proteome</keyword>
<dbReference type="Proteomes" id="UP000009168">
    <property type="component" value="Unassembled WGS sequence"/>
</dbReference>
<name>W7XDI2_TETTS</name>
<keyword evidence="1" id="KW-0472">Membrane</keyword>
<dbReference type="KEGG" id="tet:TTHERM_000222208"/>
<accession>W7XDI2</accession>
<keyword evidence="1" id="KW-0812">Transmembrane</keyword>